<keyword evidence="7" id="KW-0228">DNA excision</keyword>
<evidence type="ECO:0000256" key="8">
    <source>
        <dbReference type="ARBA" id="ARBA00022771"/>
    </source>
</evidence>
<evidence type="ECO:0000256" key="11">
    <source>
        <dbReference type="ARBA" id="ARBA00022881"/>
    </source>
</evidence>
<keyword evidence="13" id="KW-0234">DNA repair</keyword>
<keyword evidence="14" id="KW-0742">SOS response</keyword>
<proteinExistence type="inferred from homology"/>
<evidence type="ECO:0000256" key="16">
    <source>
        <dbReference type="ARBA" id="ARBA00039316"/>
    </source>
</evidence>
<keyword evidence="3" id="KW-0479">Metal-binding</keyword>
<dbReference type="GO" id="GO:0005524">
    <property type="term" value="F:ATP binding"/>
    <property type="evidence" value="ECO:0007669"/>
    <property type="project" value="UniProtKB-KW"/>
</dbReference>
<dbReference type="GO" id="GO:0006289">
    <property type="term" value="P:nucleotide-excision repair"/>
    <property type="evidence" value="ECO:0007669"/>
    <property type="project" value="InterPro"/>
</dbReference>
<organism evidence="19 20">
    <name type="scientific">Candidatus Nomurabacteria bacterium RIFCSPLOWO2_01_FULL_36_16</name>
    <dbReference type="NCBI Taxonomy" id="1801767"/>
    <lineage>
        <taxon>Bacteria</taxon>
        <taxon>Candidatus Nomuraibacteriota</taxon>
    </lineage>
</organism>
<evidence type="ECO:0000256" key="4">
    <source>
        <dbReference type="ARBA" id="ARBA00022737"/>
    </source>
</evidence>
<evidence type="ECO:0000256" key="12">
    <source>
        <dbReference type="ARBA" id="ARBA00023125"/>
    </source>
</evidence>
<dbReference type="GO" id="GO:0009380">
    <property type="term" value="C:excinuclease repair complex"/>
    <property type="evidence" value="ECO:0007669"/>
    <property type="project" value="InterPro"/>
</dbReference>
<evidence type="ECO:0000256" key="14">
    <source>
        <dbReference type="ARBA" id="ARBA00023236"/>
    </source>
</evidence>
<name>A0A1F6WYW3_9BACT</name>
<evidence type="ECO:0000256" key="17">
    <source>
        <dbReference type="ARBA" id="ARBA00042156"/>
    </source>
</evidence>
<keyword evidence="10" id="KW-0067">ATP-binding</keyword>
<dbReference type="PROSITE" id="PS50893">
    <property type="entry name" value="ABC_TRANSPORTER_2"/>
    <property type="match status" value="1"/>
</dbReference>
<evidence type="ECO:0000256" key="3">
    <source>
        <dbReference type="ARBA" id="ARBA00022723"/>
    </source>
</evidence>
<dbReference type="EMBL" id="MFUR01000005">
    <property type="protein sequence ID" value="OGI87091.1"/>
    <property type="molecule type" value="Genomic_DNA"/>
</dbReference>
<dbReference type="Gene3D" id="3.30.190.20">
    <property type="match status" value="1"/>
</dbReference>
<dbReference type="PROSITE" id="PS00211">
    <property type="entry name" value="ABC_TRANSPORTER_1"/>
    <property type="match status" value="2"/>
</dbReference>
<dbReference type="Gene3D" id="3.40.50.300">
    <property type="entry name" value="P-loop containing nucleotide triphosphate hydrolases"/>
    <property type="match status" value="3"/>
</dbReference>
<sequence length="871" mass="97551">MAKNEKNIDIIRVKGARTHNLKNISVEMPRNKMVVITGVSGSGKSSLAFDTIFAEGQRRYVESLSSYARQFLNQMPKPDVDEITGLSPAISIDQKSRSNNPRSTVATITEIYDYLRVMYARIGHPYCPKCGEEIKKLSNEEILNFVLEKIGNLGKKNSSSSNSNKDKRKVMGVEWDENQINIFSPIVRGRKGEYYQLLYDLLGKGFSEIRLDGVMKKLREQITLSKNKAHNIDILVDHFTAHEFFDNKDTSRMRLSEALERALIESDGLVTIKVGGSEFIMSSKFACKNDGSSFPEIEPRLFSFNSPYGACPACNGLGSKYFMGEEPCDACHGARLRPEALNVFLTDHNKKINILELATLSIADAHEFFKNLKLSEQEKEISIPVVREIEARLQFMLDVGLDYLQLSRKANTLSGGEAQRIRLASQLGSRLVGALYVLDEPTIGLHQRDNDRLIKTLQNLRDLGNTILIVEHDEDTIYASDYIVDIGPKAGVHGGQVVVSDYLEDLLTAKRNNSNSRTLSYLRGETKIEIPEKRRKEKGALRIAGGKIFNINNLNVEIPLGVMTSITGVSGSGKSSFMYEILYKNLQARYERKYRSAQVFNCSSFSGAEYLSRAILIDQSPIGRTPRSNLATYTGAFTHIRDLFALTEEARLRGWKANRFSFNVKGGRCEACEGNGEIAVEMHFLPTVYVTCDVCNGKRFDKETLTIKYKKKNIYEVLHLTVENGLIFFKDIPAISDRLQTLMDVGLGYLELGQSATTLSGGEAQRVKISSELYRPHLEKTIYLLDEPTVGLHYDDVQKLLEVLNKLVNKGNTVVLIEHNLDIVKSSDYIIDIGPEGGVNGGNLVAKGTPEEVANNTKSYTGKYLKKVLRR</sequence>
<dbReference type="PANTHER" id="PTHR43152:SF3">
    <property type="entry name" value="UVRABC SYSTEM PROTEIN A"/>
    <property type="match status" value="1"/>
</dbReference>
<dbReference type="SUPFAM" id="SSF52540">
    <property type="entry name" value="P-loop containing nucleoside triphosphate hydrolases"/>
    <property type="match status" value="2"/>
</dbReference>
<keyword evidence="2" id="KW-0963">Cytoplasm</keyword>
<dbReference type="GO" id="GO:0009432">
    <property type="term" value="P:SOS response"/>
    <property type="evidence" value="ECO:0007669"/>
    <property type="project" value="UniProtKB-KW"/>
</dbReference>
<evidence type="ECO:0000256" key="2">
    <source>
        <dbReference type="ARBA" id="ARBA00022490"/>
    </source>
</evidence>
<evidence type="ECO:0000256" key="15">
    <source>
        <dbReference type="ARBA" id="ARBA00038000"/>
    </source>
</evidence>
<keyword evidence="5" id="KW-0547">Nucleotide-binding</keyword>
<accession>A0A1F6WYW3</accession>
<comment type="similarity">
    <text evidence="15">Belongs to the ABC transporter superfamily. UvrA family.</text>
</comment>
<keyword evidence="8" id="KW-0863">Zinc-finger</keyword>
<evidence type="ECO:0000256" key="1">
    <source>
        <dbReference type="ARBA" id="ARBA00004496"/>
    </source>
</evidence>
<feature type="domain" description="ABC transporter" evidence="18">
    <location>
        <begin position="535"/>
        <end position="866"/>
    </location>
</feature>
<keyword evidence="11" id="KW-0267">Excision nuclease</keyword>
<dbReference type="InterPro" id="IPR004602">
    <property type="entry name" value="UvrA"/>
</dbReference>
<evidence type="ECO:0000256" key="10">
    <source>
        <dbReference type="ARBA" id="ARBA00022840"/>
    </source>
</evidence>
<dbReference type="AlphaFoldDB" id="A0A1F6WYW3"/>
<evidence type="ECO:0000256" key="6">
    <source>
        <dbReference type="ARBA" id="ARBA00022763"/>
    </source>
</evidence>
<evidence type="ECO:0000313" key="19">
    <source>
        <dbReference type="EMBL" id="OGI87091.1"/>
    </source>
</evidence>
<dbReference type="GO" id="GO:0003677">
    <property type="term" value="F:DNA binding"/>
    <property type="evidence" value="ECO:0007669"/>
    <property type="project" value="UniProtKB-KW"/>
</dbReference>
<gene>
    <name evidence="19" type="ORF">A3A91_00265</name>
</gene>
<dbReference type="FunFam" id="1.20.1580.10:FF:000003">
    <property type="entry name" value="UvrABC system protein A"/>
    <property type="match status" value="1"/>
</dbReference>
<dbReference type="InterPro" id="IPR017871">
    <property type="entry name" value="ABC_transporter-like_CS"/>
</dbReference>
<dbReference type="PANTHER" id="PTHR43152">
    <property type="entry name" value="UVRABC SYSTEM PROTEIN A"/>
    <property type="match status" value="1"/>
</dbReference>
<dbReference type="Proteomes" id="UP000177001">
    <property type="component" value="Unassembled WGS sequence"/>
</dbReference>
<keyword evidence="6" id="KW-0227">DNA damage</keyword>
<evidence type="ECO:0000256" key="7">
    <source>
        <dbReference type="ARBA" id="ARBA00022769"/>
    </source>
</evidence>
<keyword evidence="9" id="KW-0862">Zinc</keyword>
<evidence type="ECO:0000256" key="9">
    <source>
        <dbReference type="ARBA" id="ARBA00022833"/>
    </source>
</evidence>
<protein>
    <recommendedName>
        <fullName evidence="16">UvrABC system protein A</fullName>
    </recommendedName>
    <alternativeName>
        <fullName evidence="17">Excinuclease ABC subunit A</fullName>
    </alternativeName>
</protein>
<keyword evidence="12" id="KW-0238">DNA-binding</keyword>
<dbReference type="InterPro" id="IPR041102">
    <property type="entry name" value="UvrA_inter"/>
</dbReference>
<dbReference type="NCBIfam" id="TIGR00630">
    <property type="entry name" value="uvra"/>
    <property type="match status" value="1"/>
</dbReference>
<dbReference type="GO" id="GO:0004518">
    <property type="term" value="F:nuclease activity"/>
    <property type="evidence" value="ECO:0007669"/>
    <property type="project" value="UniProtKB-KW"/>
</dbReference>
<dbReference type="GO" id="GO:0005737">
    <property type="term" value="C:cytoplasm"/>
    <property type="evidence" value="ECO:0007669"/>
    <property type="project" value="UniProtKB-SubCell"/>
</dbReference>
<evidence type="ECO:0000313" key="20">
    <source>
        <dbReference type="Proteomes" id="UP000177001"/>
    </source>
</evidence>
<dbReference type="GO" id="GO:0016887">
    <property type="term" value="F:ATP hydrolysis activity"/>
    <property type="evidence" value="ECO:0007669"/>
    <property type="project" value="InterPro"/>
</dbReference>
<dbReference type="Gene3D" id="1.20.1580.10">
    <property type="entry name" value="ABC transporter ATPase like domain"/>
    <property type="match status" value="1"/>
</dbReference>
<evidence type="ECO:0000259" key="18">
    <source>
        <dbReference type="PROSITE" id="PS50893"/>
    </source>
</evidence>
<comment type="caution">
    <text evidence="19">The sequence shown here is derived from an EMBL/GenBank/DDBJ whole genome shotgun (WGS) entry which is preliminary data.</text>
</comment>
<dbReference type="GO" id="GO:0008270">
    <property type="term" value="F:zinc ion binding"/>
    <property type="evidence" value="ECO:0007669"/>
    <property type="project" value="UniProtKB-KW"/>
</dbReference>
<reference evidence="19 20" key="1">
    <citation type="journal article" date="2016" name="Nat. Commun.">
        <title>Thousands of microbial genomes shed light on interconnected biogeochemical processes in an aquifer system.</title>
        <authorList>
            <person name="Anantharaman K."/>
            <person name="Brown C.T."/>
            <person name="Hug L.A."/>
            <person name="Sharon I."/>
            <person name="Castelle C.J."/>
            <person name="Probst A.J."/>
            <person name="Thomas B.C."/>
            <person name="Singh A."/>
            <person name="Wilkins M.J."/>
            <person name="Karaoz U."/>
            <person name="Brodie E.L."/>
            <person name="Williams K.H."/>
            <person name="Hubbard S.S."/>
            <person name="Banfield J.F."/>
        </authorList>
    </citation>
    <scope>NUCLEOTIDE SEQUENCE [LARGE SCALE GENOMIC DNA]</scope>
</reference>
<dbReference type="Pfam" id="PF17760">
    <property type="entry name" value="UvrA_inter"/>
    <property type="match status" value="1"/>
</dbReference>
<comment type="subcellular location">
    <subcellularLocation>
        <location evidence="1">Cytoplasm</location>
    </subcellularLocation>
</comment>
<dbReference type="InterPro" id="IPR003439">
    <property type="entry name" value="ABC_transporter-like_ATP-bd"/>
</dbReference>
<evidence type="ECO:0000256" key="5">
    <source>
        <dbReference type="ARBA" id="ARBA00022741"/>
    </source>
</evidence>
<keyword evidence="4" id="KW-0677">Repeat</keyword>
<evidence type="ECO:0000256" key="13">
    <source>
        <dbReference type="ARBA" id="ARBA00023204"/>
    </source>
</evidence>
<dbReference type="InterPro" id="IPR027417">
    <property type="entry name" value="P-loop_NTPase"/>
</dbReference>